<keyword evidence="2" id="KW-0547">Nucleotide-binding</keyword>
<dbReference type="InterPro" id="IPR001650">
    <property type="entry name" value="Helicase_C-like"/>
</dbReference>
<dbReference type="GO" id="GO:0005524">
    <property type="term" value="F:ATP binding"/>
    <property type="evidence" value="ECO:0007669"/>
    <property type="project" value="UniProtKB-KW"/>
</dbReference>
<evidence type="ECO:0000259" key="9">
    <source>
        <dbReference type="PROSITE" id="PS51194"/>
    </source>
</evidence>
<feature type="compositionally biased region" description="Basic and acidic residues" evidence="7">
    <location>
        <begin position="65"/>
        <end position="83"/>
    </location>
</feature>
<dbReference type="EC" id="3.6.4.13" evidence="1"/>
<dbReference type="PROSITE" id="PS51194">
    <property type="entry name" value="HELICASE_CTER"/>
    <property type="match status" value="1"/>
</dbReference>
<dbReference type="InterPro" id="IPR000629">
    <property type="entry name" value="RNA-helicase_DEAD-box_CS"/>
</dbReference>
<dbReference type="FunFam" id="3.40.50.300:FF:000008">
    <property type="entry name" value="ATP-dependent RNA helicase RhlB"/>
    <property type="match status" value="1"/>
</dbReference>
<evidence type="ECO:0000259" key="10">
    <source>
        <dbReference type="PROSITE" id="PS51195"/>
    </source>
</evidence>
<dbReference type="PROSITE" id="PS00039">
    <property type="entry name" value="DEAD_ATP_HELICASE"/>
    <property type="match status" value="1"/>
</dbReference>
<feature type="domain" description="Helicase C-terminal" evidence="9">
    <location>
        <begin position="755"/>
        <end position="915"/>
    </location>
</feature>
<reference evidence="11" key="2">
    <citation type="submission" date="2020-05" db="UniProtKB">
        <authorList>
            <consortium name="EnsemblMetazoa"/>
        </authorList>
    </citation>
    <scope>IDENTIFICATION</scope>
    <source>
        <strain evidence="11">IAEA</strain>
    </source>
</reference>
<evidence type="ECO:0000259" key="8">
    <source>
        <dbReference type="PROSITE" id="PS51192"/>
    </source>
</evidence>
<protein>
    <recommendedName>
        <fullName evidence="1">RNA helicase</fullName>
        <ecNumber evidence="1">3.6.4.13</ecNumber>
    </recommendedName>
</protein>
<dbReference type="SMART" id="SM00490">
    <property type="entry name" value="HELICc"/>
    <property type="match status" value="1"/>
</dbReference>
<evidence type="ECO:0000256" key="1">
    <source>
        <dbReference type="ARBA" id="ARBA00012552"/>
    </source>
</evidence>
<proteinExistence type="predicted"/>
<dbReference type="SMART" id="SM00487">
    <property type="entry name" value="DEXDc"/>
    <property type="match status" value="1"/>
</dbReference>
<dbReference type="InterPro" id="IPR011545">
    <property type="entry name" value="DEAD/DEAH_box_helicase_dom"/>
</dbReference>
<dbReference type="PANTHER" id="PTHR47958">
    <property type="entry name" value="ATP-DEPENDENT RNA HELICASE DBP3"/>
    <property type="match status" value="1"/>
</dbReference>
<sequence>MSDWEESDGEMPTGKAFTGSADKSRPSNNSDNEEEDVNKNSCIKSGRFGGSSRGGGGGGRGRGRALSDSHGSHSFDNRYRSGEADSNASSINFNFTNVPNDNEPYHNETFASIPKDFKRDTVLHFMQKVPEILKSSNLLQKYAIFVYIIKAYGMYLDEMKQARSIKSDIKFKTPHLEKTEVINVEEVQKEFMVDVMESRHQESNLHVELLNRIVSEDEDKFDIIDIHQKECNVSEVDSVRERKESGLDLPLAASPLLSITDIIREDDVSEGYTYDSSAMLGDHQAWGRVAGAFSSVDPRLIWPPRRPRILRKDEYNLSFPLPKYKIQKPQSLQPCIRKSIATTEFAVLSIEDEFVVEGADSDVVIEDNRPSTELSGGHTFSSSIPVERHLPSSHLIGSFSLKLPTTIKDSDQNLTEEHTQDVNKTISMIGAARYGYVGFHKNDVEGNDRGRGCFNHRSRGGSASGRREYDSRHENKHNRNQEEGEDGGAGEPQKVREFYIPPEPTDNEEEIFGSGICSGINFSKYENIPVKVNGQNPPATIQTFEDARLRDIVLTNITRSGYKVPTPIQKTAIPAIANGRDIMACAQTGSGKTAAFLIPIINQLLNDNSEASIGRPHALVVSPTRELAIQIYHEARKFALGSYLNIPIVYGGSSSKYQSENMSKGSCYLLISTGAFITFEDIRFVVLDEADRMLDMGFKDSVATIMNHPTMRNGSQRQNLMFPSTFPEHIQRMAGEYLDNYIFIAIGVVGGACADVTQRVYEVEKYQKRNKLMEILQDESEGTIVFVDTKRGADFLASLLSETEYPTTSIHGSRLQRQRETALADFKAGRMKVLIATSVAARGLDIRNVKHVVNYDMPSCIDEYVHRIGRTGRVGNSGKASSFFDPQRDAAIAGDLVKILEGAEQEVPQFLKRFSCAGGGGSSHSHNSRFGGRDYRKDVAQNEDHFITSAGPTAFEEDEDWN</sequence>
<keyword evidence="5" id="KW-0067">ATP-binding</keyword>
<evidence type="ECO:0000256" key="3">
    <source>
        <dbReference type="ARBA" id="ARBA00022801"/>
    </source>
</evidence>
<dbReference type="CDD" id="cd18787">
    <property type="entry name" value="SF2_C_DEAD"/>
    <property type="match status" value="1"/>
</dbReference>
<evidence type="ECO:0000313" key="12">
    <source>
        <dbReference type="Proteomes" id="UP000091820"/>
    </source>
</evidence>
<organism evidence="11 12">
    <name type="scientific">Glossina brevipalpis</name>
    <dbReference type="NCBI Taxonomy" id="37001"/>
    <lineage>
        <taxon>Eukaryota</taxon>
        <taxon>Metazoa</taxon>
        <taxon>Ecdysozoa</taxon>
        <taxon>Arthropoda</taxon>
        <taxon>Hexapoda</taxon>
        <taxon>Insecta</taxon>
        <taxon>Pterygota</taxon>
        <taxon>Neoptera</taxon>
        <taxon>Endopterygota</taxon>
        <taxon>Diptera</taxon>
        <taxon>Brachycera</taxon>
        <taxon>Muscomorpha</taxon>
        <taxon>Hippoboscoidea</taxon>
        <taxon>Glossinidae</taxon>
        <taxon>Glossina</taxon>
    </lineage>
</organism>
<evidence type="ECO:0000256" key="6">
    <source>
        <dbReference type="PROSITE-ProRule" id="PRU00552"/>
    </source>
</evidence>
<feature type="region of interest" description="Disordered" evidence="7">
    <location>
        <begin position="447"/>
        <end position="494"/>
    </location>
</feature>
<dbReference type="Pfam" id="PF00270">
    <property type="entry name" value="DEAD"/>
    <property type="match status" value="1"/>
</dbReference>
<evidence type="ECO:0000256" key="5">
    <source>
        <dbReference type="ARBA" id="ARBA00022840"/>
    </source>
</evidence>
<accession>A0A1A9X289</accession>
<feature type="region of interest" description="Disordered" evidence="7">
    <location>
        <begin position="1"/>
        <end position="83"/>
    </location>
</feature>
<dbReference type="Proteomes" id="UP000091820">
    <property type="component" value="Unassembled WGS sequence"/>
</dbReference>
<dbReference type="InterPro" id="IPR014001">
    <property type="entry name" value="Helicase_ATP-bd"/>
</dbReference>
<feature type="compositionally biased region" description="Basic and acidic residues" evidence="7">
    <location>
        <begin position="465"/>
        <end position="482"/>
    </location>
</feature>
<keyword evidence="4" id="KW-0347">Helicase</keyword>
<evidence type="ECO:0000313" key="11">
    <source>
        <dbReference type="EnsemblMetazoa" id="GBRI041643-PA"/>
    </source>
</evidence>
<keyword evidence="3" id="KW-0378">Hydrolase</keyword>
<dbReference type="Pfam" id="PF00271">
    <property type="entry name" value="Helicase_C"/>
    <property type="match status" value="1"/>
</dbReference>
<dbReference type="InterPro" id="IPR014014">
    <property type="entry name" value="RNA_helicase_DEAD_Q_motif"/>
</dbReference>
<dbReference type="STRING" id="37001.A0A1A9X289"/>
<feature type="domain" description="Helicase ATP-binding" evidence="8">
    <location>
        <begin position="573"/>
        <end position="744"/>
    </location>
</feature>
<feature type="compositionally biased region" description="Gly residues" evidence="7">
    <location>
        <begin position="47"/>
        <end position="60"/>
    </location>
</feature>
<dbReference type="EnsemblMetazoa" id="GBRI041643-RA">
    <property type="protein sequence ID" value="GBRI041643-PA"/>
    <property type="gene ID" value="GBRI041643"/>
</dbReference>
<dbReference type="Gene3D" id="3.40.50.300">
    <property type="entry name" value="P-loop containing nucleotide triphosphate hydrolases"/>
    <property type="match status" value="2"/>
</dbReference>
<dbReference type="InterPro" id="IPR027417">
    <property type="entry name" value="P-loop_NTPase"/>
</dbReference>
<evidence type="ECO:0000256" key="4">
    <source>
        <dbReference type="ARBA" id="ARBA00022806"/>
    </source>
</evidence>
<name>A0A1A9X289_9MUSC</name>
<evidence type="ECO:0000256" key="7">
    <source>
        <dbReference type="SAM" id="MobiDB-lite"/>
    </source>
</evidence>
<dbReference type="GO" id="GO:0003724">
    <property type="term" value="F:RNA helicase activity"/>
    <property type="evidence" value="ECO:0007669"/>
    <property type="project" value="UniProtKB-EC"/>
</dbReference>
<dbReference type="PROSITE" id="PS51192">
    <property type="entry name" value="HELICASE_ATP_BIND_1"/>
    <property type="match status" value="1"/>
</dbReference>
<keyword evidence="12" id="KW-1185">Reference proteome</keyword>
<feature type="short sequence motif" description="Q motif" evidence="6">
    <location>
        <begin position="542"/>
        <end position="570"/>
    </location>
</feature>
<dbReference type="GO" id="GO:0016787">
    <property type="term" value="F:hydrolase activity"/>
    <property type="evidence" value="ECO:0007669"/>
    <property type="project" value="UniProtKB-KW"/>
</dbReference>
<feature type="domain" description="DEAD-box RNA helicase Q" evidence="10">
    <location>
        <begin position="542"/>
        <end position="570"/>
    </location>
</feature>
<reference evidence="12" key="1">
    <citation type="submission" date="2014-03" db="EMBL/GenBank/DDBJ databases">
        <authorList>
            <person name="Aksoy S."/>
            <person name="Warren W."/>
            <person name="Wilson R.K."/>
        </authorList>
    </citation>
    <scope>NUCLEOTIDE SEQUENCE [LARGE SCALE GENOMIC DNA]</scope>
    <source>
        <strain evidence="12">IAEA</strain>
    </source>
</reference>
<dbReference type="GO" id="GO:0003676">
    <property type="term" value="F:nucleic acid binding"/>
    <property type="evidence" value="ECO:0007669"/>
    <property type="project" value="InterPro"/>
</dbReference>
<evidence type="ECO:0000256" key="2">
    <source>
        <dbReference type="ARBA" id="ARBA00022741"/>
    </source>
</evidence>
<dbReference type="AlphaFoldDB" id="A0A1A9X289"/>
<dbReference type="SUPFAM" id="SSF52540">
    <property type="entry name" value="P-loop containing nucleoside triphosphate hydrolases"/>
    <property type="match status" value="1"/>
</dbReference>
<dbReference type="GO" id="GO:0031047">
    <property type="term" value="P:regulatory ncRNA-mediated gene silencing"/>
    <property type="evidence" value="ECO:0007669"/>
    <property type="project" value="UniProtKB-ARBA"/>
</dbReference>
<dbReference type="PROSITE" id="PS51195">
    <property type="entry name" value="Q_MOTIF"/>
    <property type="match status" value="1"/>
</dbReference>
<dbReference type="VEuPathDB" id="VectorBase:GBRI041643"/>